<sequence length="83" mass="8562">MPTSADTASRSGSVHVAEASGPGSCTIGEVERPSFPPVPGSERLHRPSGPPRSAFGKIPREKPGCRPALRLSGADSRVAMPTI</sequence>
<evidence type="ECO:0000313" key="3">
    <source>
        <dbReference type="Proteomes" id="UP000061432"/>
    </source>
</evidence>
<reference evidence="2 3" key="1">
    <citation type="journal article" date="2015" name="Genome Announc.">
        <title>Complete Genome Sequence of Methylobacterium aquaticum Strain 22A, Isolated from Racomitrium japonicum Moss.</title>
        <authorList>
            <person name="Tani A."/>
            <person name="Ogura Y."/>
            <person name="Hayashi T."/>
            <person name="Kimbara K."/>
        </authorList>
    </citation>
    <scope>NUCLEOTIDE SEQUENCE [LARGE SCALE GENOMIC DNA]</scope>
    <source>
        <strain evidence="2 3">MA-22A</strain>
    </source>
</reference>
<evidence type="ECO:0000313" key="2">
    <source>
        <dbReference type="EMBL" id="BAR47269.1"/>
    </source>
</evidence>
<dbReference type="KEGG" id="maqu:Maq22A_c28815"/>
<proteinExistence type="predicted"/>
<evidence type="ECO:0000256" key="1">
    <source>
        <dbReference type="SAM" id="MobiDB-lite"/>
    </source>
</evidence>
<dbReference type="Proteomes" id="UP000061432">
    <property type="component" value="Chromosome"/>
</dbReference>
<feature type="region of interest" description="Disordered" evidence="1">
    <location>
        <begin position="1"/>
        <end position="83"/>
    </location>
</feature>
<gene>
    <name evidence="2" type="ORF">Maq22A_c28815</name>
</gene>
<dbReference type="AlphaFoldDB" id="A0A1Y0Z8V2"/>
<reference evidence="3" key="2">
    <citation type="submission" date="2015-01" db="EMBL/GenBank/DDBJ databases">
        <title>Complete genome sequence of Methylobacterium aquaticum strain 22A.</title>
        <authorList>
            <person name="Tani A."/>
            <person name="Ogura Y."/>
            <person name="Hayashi T."/>
        </authorList>
    </citation>
    <scope>NUCLEOTIDE SEQUENCE [LARGE SCALE GENOMIC DNA]</scope>
    <source>
        <strain evidence="3">MA-22A</strain>
    </source>
</reference>
<organism evidence="2 3">
    <name type="scientific">Methylobacterium aquaticum</name>
    <dbReference type="NCBI Taxonomy" id="270351"/>
    <lineage>
        <taxon>Bacteria</taxon>
        <taxon>Pseudomonadati</taxon>
        <taxon>Pseudomonadota</taxon>
        <taxon>Alphaproteobacteria</taxon>
        <taxon>Hyphomicrobiales</taxon>
        <taxon>Methylobacteriaceae</taxon>
        <taxon>Methylobacterium</taxon>
    </lineage>
</organism>
<protein>
    <submittedName>
        <fullName evidence="2">Uncharacterized protein</fullName>
    </submittedName>
</protein>
<name>A0A1Y0Z8V2_9HYPH</name>
<accession>A0A1Y0Z8V2</accession>
<feature type="compositionally biased region" description="Polar residues" evidence="1">
    <location>
        <begin position="1"/>
        <end position="12"/>
    </location>
</feature>
<dbReference type="EMBL" id="AP014704">
    <property type="protein sequence ID" value="BAR47269.1"/>
    <property type="molecule type" value="Genomic_DNA"/>
</dbReference>